<reference evidence="2 3" key="1">
    <citation type="submission" date="2020-03" db="EMBL/GenBank/DDBJ databases">
        <title>Metabolic flexibility allows generalist bacteria to become dominant in a frequently disturbed ecosystem.</title>
        <authorList>
            <person name="Chen Y.-J."/>
            <person name="Leung P.M."/>
            <person name="Bay S.K."/>
            <person name="Hugenholtz P."/>
            <person name="Kessler A.J."/>
            <person name="Shelley G."/>
            <person name="Waite D.W."/>
            <person name="Cook P.L."/>
            <person name="Greening C."/>
        </authorList>
    </citation>
    <scope>NUCLEOTIDE SEQUENCE [LARGE SCALE GENOMIC DNA]</scope>
    <source>
        <strain evidence="2">SS_bin_28</strain>
    </source>
</reference>
<evidence type="ECO:0000313" key="2">
    <source>
        <dbReference type="EMBL" id="NNF06572.1"/>
    </source>
</evidence>
<dbReference type="AlphaFoldDB" id="A0A7Y2E931"/>
<protein>
    <submittedName>
        <fullName evidence="2">Uncharacterized protein</fullName>
    </submittedName>
</protein>
<dbReference type="Proteomes" id="UP000547674">
    <property type="component" value="Unassembled WGS sequence"/>
</dbReference>
<feature type="chain" id="PRO_5030531592" evidence="1">
    <location>
        <begin position="27"/>
        <end position="120"/>
    </location>
</feature>
<proteinExistence type="predicted"/>
<organism evidence="2 3">
    <name type="scientific">Eiseniibacteriota bacterium</name>
    <dbReference type="NCBI Taxonomy" id="2212470"/>
    <lineage>
        <taxon>Bacteria</taxon>
        <taxon>Candidatus Eiseniibacteriota</taxon>
    </lineage>
</organism>
<feature type="signal peptide" evidence="1">
    <location>
        <begin position="1"/>
        <end position="26"/>
    </location>
</feature>
<comment type="caution">
    <text evidence="2">The sequence shown here is derived from an EMBL/GenBank/DDBJ whole genome shotgun (WGS) entry which is preliminary data.</text>
</comment>
<accession>A0A7Y2E931</accession>
<sequence length="120" mass="12684">MSRFKSLKVALVSSCLVAIFAVSAWALPCLISSRSCSGSYDVQVYNDIPTTVCPAGDTVYELTFTVSCSGSSFSDSDLVCGSLSNSVSFYDSATGITHTFTPRKGKTWSDGCGSIGYRSN</sequence>
<keyword evidence="1" id="KW-0732">Signal</keyword>
<gene>
    <name evidence="2" type="ORF">HKN21_07410</name>
</gene>
<evidence type="ECO:0000313" key="3">
    <source>
        <dbReference type="Proteomes" id="UP000547674"/>
    </source>
</evidence>
<evidence type="ECO:0000256" key="1">
    <source>
        <dbReference type="SAM" id="SignalP"/>
    </source>
</evidence>
<dbReference type="EMBL" id="JABDJR010000289">
    <property type="protein sequence ID" value="NNF06572.1"/>
    <property type="molecule type" value="Genomic_DNA"/>
</dbReference>
<name>A0A7Y2E931_UNCEI</name>